<comment type="subunit">
    <text evidence="9">Component of the PI(3,5)P2 regulatory complex at least composed of ATG18, SAC/FIG4, FAB1 and VAC14.</text>
</comment>
<dbReference type="InterPro" id="IPR044769">
    <property type="entry name" value="PIKfyve_PIPKc"/>
</dbReference>
<dbReference type="SUPFAM" id="SSF52029">
    <property type="entry name" value="GroEL apical domain-like"/>
    <property type="match status" value="1"/>
</dbReference>
<feature type="compositionally biased region" description="Acidic residues" evidence="13">
    <location>
        <begin position="308"/>
        <end position="326"/>
    </location>
</feature>
<dbReference type="Gramene" id="evm.model.04.1071">
    <property type="protein sequence ID" value="cds.evm.model.04.1071"/>
    <property type="gene ID" value="evm.TU.04.1071"/>
</dbReference>
<evidence type="ECO:0000256" key="12">
    <source>
        <dbReference type="PROSITE-ProRule" id="PRU00781"/>
    </source>
</evidence>
<reference evidence="16" key="1">
    <citation type="submission" date="2018-11" db="EMBL/GenBank/DDBJ databases">
        <authorList>
            <person name="Grassa J C."/>
        </authorList>
    </citation>
    <scope>NUCLEOTIDE SEQUENCE [LARGE SCALE GENOMIC DNA]</scope>
</reference>
<keyword evidence="4 12" id="KW-0547">Nucleotide-binding</keyword>
<dbReference type="InterPro" id="IPR013083">
    <property type="entry name" value="Znf_RING/FYVE/PHD"/>
</dbReference>
<keyword evidence="8 12" id="KW-0067">ATP-binding</keyword>
<dbReference type="CDD" id="cd03334">
    <property type="entry name" value="Fab1_TCP"/>
    <property type="match status" value="1"/>
</dbReference>
<dbReference type="InterPro" id="IPR027484">
    <property type="entry name" value="PInositol-4-P-5-kinase_N"/>
</dbReference>
<dbReference type="FunFam" id="3.30.810.10:FF:000001">
    <property type="entry name" value="1-phosphatidylinositol 3-phosphate 5-kinase FAB1"/>
    <property type="match status" value="1"/>
</dbReference>
<evidence type="ECO:0000259" key="14">
    <source>
        <dbReference type="PROSITE" id="PS50178"/>
    </source>
</evidence>
<accession>A0A803PBK8</accession>
<evidence type="ECO:0000313" key="16">
    <source>
        <dbReference type="EnsemblPlants" id="cds.evm.model.04.1071"/>
    </source>
</evidence>
<dbReference type="Pfam" id="PF01363">
    <property type="entry name" value="FYVE"/>
    <property type="match status" value="1"/>
</dbReference>
<evidence type="ECO:0000256" key="6">
    <source>
        <dbReference type="ARBA" id="ARBA00022777"/>
    </source>
</evidence>
<dbReference type="CDD" id="cd00065">
    <property type="entry name" value="FYVE_like_SF"/>
    <property type="match status" value="1"/>
</dbReference>
<dbReference type="Gene3D" id="3.30.800.10">
    <property type="entry name" value="Phosphatidylinositol Phosphate Kinase II Beta"/>
    <property type="match status" value="1"/>
</dbReference>
<dbReference type="EC" id="2.7.1.150" evidence="1"/>
<sequence length="2095" mass="235330">MGIPDTSLLDLIVKVKSWLYREASDIRFSGEFEMPENGNNMCCECHTNFSSHSPRYHCQSCGRWFCGKCIPDYESLVIESSGVMKFCKLCSETGMRGVVGSKFNEKVHPSASPRESPEPPSPCFHGERIKCSTYAESIQSDHFSRYLEARDYGYSPHAITSEVMSSFSGHPSPVYVHTSSSRSDEEDAEDSGKHLLSPSSEYCHDNADVDSNTVSVRYSSKSVVSSSFENPSRINFSVGHSVQKVESVSRNSHFGQEPVLKRPVLEYEDPENTEYCSDDLSIFRNQYERSQRPLDFENNGLLWFPPPPEDENDEAENGSFAYDDDDDDDFGDSGAFFSSSGSLSSIFPAKEKPNEDNKEPLKAVVQGHFRALVSQLLQGEGIKIGQENGSEDWLDIVTTVAWQAANSVKPDTSRGGSMDPGDYVKVKCIASGSPVDSTLVKGVVCTKNIKHKRMTSQYKHARLLILGGALEYQKVPNQLASFDTLLQQENEHLKTIISKIEALRPNVLLVEKSVSSYAQDYLLTKEISLVLNVKKPLLERIARCTGALITPSIDNISTTRLGHCELFRLEKVSEEHENSNQLNKKPTKTLMFFEGCPRRLGCTVLLRGKSREELKKVKHVVQYAVFAAYHLSLETSFLADEGATLPKMAQGQSIAIQEKETADPTVSVNFDSIASTNYVAVAEGSAHDQDILDINPELEGCGSLSEHFGLENDFPLLVDAVDSPSMENIVPDAYNDDFESNIGLNTSLNPSNYVTDSRIFSDARNFSQQDLMVNLPQDEKQPEEIYELAKSERIDENEVSSEYFSAADSHQSILVSFSSHCVLKGIVCERSRLMRIKFYGCFDKPLGRYLRDDLFDPTSHCRSCKESAEAHVLCYTHQQGNLTINVRRLSSLKLPGERDGKIWMWHRCLRCAHIDGVPPANRRVVMSDAAWGLSFGKFLELSFSNHATANRIATCGHSLQKDCLRYYGFGSMVAFFRYSPIDILSVRLPPSLLEFNGYVHPEWTRKEATELMGKMETLYAEISDVLDGMEDKTRSFGHEAFDTRDLQSCILELKDLVKKERNEYIAILQPAFMEISQLGQVAVDVLELNRLRRSLLIGSHVWDRRFYSLDTLLKSNSFSRAAQGDLFGHPVELISDSFCKEDKLEYGHEINVSESLSWLDFPRNDVLSPRSEPCIPNDSELNLCHHDKQEETLADGKTSKDMNSSESFPSHESTLSERIDSAWTGTDQLPLSAQSGLQAGIVRQVSQSDTVPIRRLAMSARNHSFDSALRVQERVRKGLPPSSLHVSTLRSFHASGDFRNMIRDPVSVMRTYSQIFPQEAQKSNIVLSSTPSFISSASHVTEGVRMLLPQTCQSDIVVAVYDNEPTSIISYALSSKEYDDWVANKSNDHEVSCSQHESHKDNTAASTISAWQSFGSMDLDYTRYGSGSEDTPSSISSLFADFKKSPHLRLSFGDDKVKFSVTCYFAELFDSLRKKCCPSEVDFVRSLSRCKRWSAQGGKSNVYFAKSLDERFIVKQVTKTELDSFEEFAPAYFKYLTDSLGSGSPTCLAKILGIYQVTSKHMKGGKETRMDLMVMENLFFKRNISRVYDLKGSARSRYNNDTTGENKVLLDMNLLETLRTKPIFLGSKAKRSLERAVWNDTAFLASVDVMDYSLLVGVDDEKKELVLGIIDFMRQYTWDKHLETWVKASGILGGPKNASPTIISPKQYKKSKNTPNGMKRGIKSHLGIGSPYGNIKYLGLPIFWSKQKDADFNFIIKNLTSKLHGWKAKTISKAGRATLIKSVGLSLPMYAMQTTKLSSRLVAKIDGMVRDFWMGVNRVAELLLDNGGWNIPKLNSLFDKEIVTTILKGGLLSSLVSDKWIWTLESNGQFSSKSAYIAQAHERAPNSEVAPSLSNRLWNSKISERLKNLWWCILSKAIPVRSPVVRTESDLRMYSVRVSTSLGEENNLLKWLAYGPRKQAISCTRFVINGQRFNVEDDEKTTQNSGVSIDAKTMCRSSAKDQSQVADVVSYYGVLKEIILLDYHTFQIPIFRCLWANVPNGIRIEDDLTLVNLEENQSQFVKDPFILASQAKQVFYSREHNSSWHVVMMGPPRIL</sequence>
<reference evidence="16" key="2">
    <citation type="submission" date="2021-03" db="UniProtKB">
        <authorList>
            <consortium name="EnsemblPlants"/>
        </authorList>
    </citation>
    <scope>IDENTIFICATION</scope>
</reference>
<dbReference type="Pfam" id="PF00118">
    <property type="entry name" value="Cpn60_TCP1"/>
    <property type="match status" value="1"/>
</dbReference>
<keyword evidence="17" id="KW-1185">Reference proteome</keyword>
<protein>
    <recommendedName>
        <fullName evidence="1">1-phosphatidylinositol-3-phosphate 5-kinase</fullName>
        <ecNumber evidence="1">2.7.1.150</ecNumber>
    </recommendedName>
    <alternativeName>
        <fullName evidence="10">Phosphatidylinositol 3-phosphate 5-kinase type III</fullName>
    </alternativeName>
</protein>
<keyword evidence="2 12" id="KW-0808">Transferase</keyword>
<dbReference type="PANTHER" id="PTHR45748">
    <property type="entry name" value="1-PHOSPHATIDYLINOSITOL 3-PHOSPHATE 5-KINASE-RELATED"/>
    <property type="match status" value="1"/>
</dbReference>
<dbReference type="Pfam" id="PF13952">
    <property type="entry name" value="DUF4216"/>
    <property type="match status" value="1"/>
</dbReference>
<dbReference type="SUPFAM" id="SSF56104">
    <property type="entry name" value="SAICAR synthase-like"/>
    <property type="match status" value="1"/>
</dbReference>
<dbReference type="PANTHER" id="PTHR45748:SF14">
    <property type="entry name" value="1-PHOSPHATIDYLINOSITOL-3-PHOSPHATE 5-KINASE FAB1C-RELATED"/>
    <property type="match status" value="1"/>
</dbReference>
<dbReference type="InterPro" id="IPR025312">
    <property type="entry name" value="DUF4216"/>
</dbReference>
<evidence type="ECO:0000256" key="9">
    <source>
        <dbReference type="ARBA" id="ARBA00023464"/>
    </source>
</evidence>
<dbReference type="InterPro" id="IPR002498">
    <property type="entry name" value="PInositol-4-P-4/5-kinase_core"/>
</dbReference>
<feature type="domain" description="FYVE-type" evidence="14">
    <location>
        <begin position="36"/>
        <end position="95"/>
    </location>
</feature>
<feature type="region of interest" description="Disordered" evidence="13">
    <location>
        <begin position="169"/>
        <end position="202"/>
    </location>
</feature>
<name>A0A803PBK8_CANSA</name>
<dbReference type="Gene3D" id="3.50.7.10">
    <property type="entry name" value="GroEL"/>
    <property type="match status" value="1"/>
</dbReference>
<evidence type="ECO:0000256" key="13">
    <source>
        <dbReference type="SAM" id="MobiDB-lite"/>
    </source>
</evidence>
<evidence type="ECO:0000256" key="4">
    <source>
        <dbReference type="ARBA" id="ARBA00022741"/>
    </source>
</evidence>
<dbReference type="EMBL" id="UZAU01000372">
    <property type="status" value="NOT_ANNOTATED_CDS"/>
    <property type="molecule type" value="Genomic_DNA"/>
</dbReference>
<evidence type="ECO:0000256" key="11">
    <source>
        <dbReference type="PROSITE-ProRule" id="PRU00091"/>
    </source>
</evidence>
<dbReference type="Gene3D" id="3.30.810.10">
    <property type="entry name" value="2-Layer Sandwich"/>
    <property type="match status" value="1"/>
</dbReference>
<dbReference type="InterPro" id="IPR027483">
    <property type="entry name" value="PInositol-4-P-4/5-kinase_C_sf"/>
</dbReference>
<keyword evidence="5 11" id="KW-0863">Zinc-finger</keyword>
<feature type="domain" description="PIPK" evidence="15">
    <location>
        <begin position="1397"/>
        <end position="1720"/>
    </location>
</feature>
<dbReference type="Proteomes" id="UP000596661">
    <property type="component" value="Chromosome 4"/>
</dbReference>
<dbReference type="OMA" id="WQSFGSM"/>
<feature type="region of interest" description="Disordered" evidence="13">
    <location>
        <begin position="305"/>
        <end position="326"/>
    </location>
</feature>
<organism evidence="16 17">
    <name type="scientific">Cannabis sativa</name>
    <name type="common">Hemp</name>
    <name type="synonym">Marijuana</name>
    <dbReference type="NCBI Taxonomy" id="3483"/>
    <lineage>
        <taxon>Eukaryota</taxon>
        <taxon>Viridiplantae</taxon>
        <taxon>Streptophyta</taxon>
        <taxon>Embryophyta</taxon>
        <taxon>Tracheophyta</taxon>
        <taxon>Spermatophyta</taxon>
        <taxon>Magnoliopsida</taxon>
        <taxon>eudicotyledons</taxon>
        <taxon>Gunneridae</taxon>
        <taxon>Pentapetalae</taxon>
        <taxon>rosids</taxon>
        <taxon>fabids</taxon>
        <taxon>Rosales</taxon>
        <taxon>Cannabaceae</taxon>
        <taxon>Cannabis</taxon>
    </lineage>
</organism>
<dbReference type="SMART" id="SM00330">
    <property type="entry name" value="PIPKc"/>
    <property type="match status" value="1"/>
</dbReference>
<dbReference type="Pfam" id="PF01504">
    <property type="entry name" value="PIP5K"/>
    <property type="match status" value="1"/>
</dbReference>
<dbReference type="SUPFAM" id="SSF57903">
    <property type="entry name" value="FYVE/PHD zinc finger"/>
    <property type="match status" value="1"/>
</dbReference>
<dbReference type="FunFam" id="3.30.800.10:FF:000010">
    <property type="entry name" value="Putative 1-phosphatidylinositol-3-phosphate 5-kinase FAB1C"/>
    <property type="match status" value="1"/>
</dbReference>
<dbReference type="GO" id="GO:0010008">
    <property type="term" value="C:endosome membrane"/>
    <property type="evidence" value="ECO:0007669"/>
    <property type="project" value="TreeGrafter"/>
</dbReference>
<evidence type="ECO:0000313" key="17">
    <source>
        <dbReference type="Proteomes" id="UP000596661"/>
    </source>
</evidence>
<evidence type="ECO:0000256" key="8">
    <source>
        <dbReference type="ARBA" id="ARBA00022840"/>
    </source>
</evidence>
<dbReference type="GO" id="GO:0008270">
    <property type="term" value="F:zinc ion binding"/>
    <property type="evidence" value="ECO:0007669"/>
    <property type="project" value="UniProtKB-KW"/>
</dbReference>
<evidence type="ECO:0000259" key="15">
    <source>
        <dbReference type="PROSITE" id="PS51455"/>
    </source>
</evidence>
<dbReference type="InterPro" id="IPR011011">
    <property type="entry name" value="Znf_FYVE_PHD"/>
</dbReference>
<dbReference type="CDD" id="cd17300">
    <property type="entry name" value="PIPKc_PIKfyve"/>
    <property type="match status" value="1"/>
</dbReference>
<evidence type="ECO:0000256" key="7">
    <source>
        <dbReference type="ARBA" id="ARBA00022833"/>
    </source>
</evidence>
<dbReference type="FunFam" id="3.50.7.10:FF:000007">
    <property type="entry name" value="1-phosphatidylinositol 3-phosphate 5-kinase isoform X1"/>
    <property type="match status" value="1"/>
</dbReference>
<feature type="region of interest" description="Disordered" evidence="13">
    <location>
        <begin position="1191"/>
        <end position="1217"/>
    </location>
</feature>
<dbReference type="EnsemblPlants" id="evm.model.04.1071">
    <property type="protein sequence ID" value="cds.evm.model.04.1071"/>
    <property type="gene ID" value="evm.TU.04.1071"/>
</dbReference>
<dbReference type="InterPro" id="IPR000306">
    <property type="entry name" value="Znf_FYVE"/>
</dbReference>
<keyword evidence="6 12" id="KW-0418">Kinase</keyword>
<feature type="compositionally biased region" description="Polar residues" evidence="13">
    <location>
        <begin position="1201"/>
        <end position="1213"/>
    </location>
</feature>
<dbReference type="PROSITE" id="PS51455">
    <property type="entry name" value="PIPK"/>
    <property type="match status" value="1"/>
</dbReference>
<evidence type="ECO:0000256" key="5">
    <source>
        <dbReference type="ARBA" id="ARBA00022771"/>
    </source>
</evidence>
<evidence type="ECO:0000256" key="1">
    <source>
        <dbReference type="ARBA" id="ARBA00012009"/>
    </source>
</evidence>
<dbReference type="InterPro" id="IPR002423">
    <property type="entry name" value="Cpn60/GroEL/TCP-1"/>
</dbReference>
<dbReference type="PROSITE" id="PS50178">
    <property type="entry name" value="ZF_FYVE"/>
    <property type="match status" value="1"/>
</dbReference>
<dbReference type="Gene3D" id="3.30.40.10">
    <property type="entry name" value="Zinc/RING finger domain, C3HC4 (zinc finger)"/>
    <property type="match status" value="1"/>
</dbReference>
<evidence type="ECO:0000256" key="10">
    <source>
        <dbReference type="ARBA" id="ARBA00077223"/>
    </source>
</evidence>
<dbReference type="InterPro" id="IPR027409">
    <property type="entry name" value="GroEL-like_apical_dom_sf"/>
</dbReference>
<keyword evidence="7" id="KW-0862">Zinc</keyword>
<dbReference type="GO" id="GO:0000285">
    <property type="term" value="F:1-phosphatidylinositol-3-phosphate 5-kinase activity"/>
    <property type="evidence" value="ECO:0007669"/>
    <property type="project" value="UniProtKB-EC"/>
</dbReference>
<dbReference type="GO" id="GO:0005524">
    <property type="term" value="F:ATP binding"/>
    <property type="evidence" value="ECO:0007669"/>
    <property type="project" value="UniProtKB-UniRule"/>
</dbReference>
<evidence type="ECO:0000256" key="3">
    <source>
        <dbReference type="ARBA" id="ARBA00022723"/>
    </source>
</evidence>
<proteinExistence type="predicted"/>
<keyword evidence="3" id="KW-0479">Metal-binding</keyword>
<evidence type="ECO:0000256" key="2">
    <source>
        <dbReference type="ARBA" id="ARBA00022679"/>
    </source>
</evidence>
<dbReference type="GO" id="GO:0046854">
    <property type="term" value="P:phosphatidylinositol phosphate biosynthetic process"/>
    <property type="evidence" value="ECO:0007669"/>
    <property type="project" value="TreeGrafter"/>
</dbReference>
<dbReference type="InterPro" id="IPR017455">
    <property type="entry name" value="Znf_FYVE-rel"/>
</dbReference>